<evidence type="ECO:0000313" key="2">
    <source>
        <dbReference type="RefSeq" id="XP_070855368.1"/>
    </source>
</evidence>
<dbReference type="RefSeq" id="XP_070855368.1">
    <property type="nucleotide sequence ID" value="XM_070999267.1"/>
</dbReference>
<dbReference type="InterPro" id="IPR012337">
    <property type="entry name" value="RNaseH-like_sf"/>
</dbReference>
<dbReference type="Proteomes" id="UP001652628">
    <property type="component" value="Unplaced"/>
</dbReference>
<reference evidence="2" key="1">
    <citation type="submission" date="2025-08" db="UniProtKB">
        <authorList>
            <consortium name="RefSeq"/>
        </authorList>
    </citation>
    <scope>IDENTIFICATION</scope>
</reference>
<proteinExistence type="predicted"/>
<dbReference type="InterPro" id="IPR036397">
    <property type="entry name" value="RNaseH_sf"/>
</dbReference>
<dbReference type="Gene3D" id="3.30.420.10">
    <property type="entry name" value="Ribonuclease H-like superfamily/Ribonuclease H"/>
    <property type="match status" value="1"/>
</dbReference>
<evidence type="ECO:0008006" key="3">
    <source>
        <dbReference type="Google" id="ProtNLM"/>
    </source>
</evidence>
<evidence type="ECO:0000313" key="1">
    <source>
        <dbReference type="Proteomes" id="UP001652628"/>
    </source>
</evidence>
<dbReference type="PANTHER" id="PTHR47331">
    <property type="entry name" value="PHD-TYPE DOMAIN-CONTAINING PROTEIN"/>
    <property type="match status" value="1"/>
</dbReference>
<dbReference type="GeneID" id="139354998"/>
<accession>A0ABM4TZG8</accession>
<keyword evidence="1" id="KW-1185">Reference proteome</keyword>
<gene>
    <name evidence="2" type="primary">LOC139354998</name>
</gene>
<protein>
    <recommendedName>
        <fullName evidence="3">Integrase zinc-binding domain-containing protein</fullName>
    </recommendedName>
</protein>
<dbReference type="SUPFAM" id="SSF53098">
    <property type="entry name" value="Ribonuclease H-like"/>
    <property type="match status" value="1"/>
</dbReference>
<organism evidence="1 2">
    <name type="scientific">Drosophila suzukii</name>
    <name type="common">Spotted-wing drosophila fruit fly</name>
    <dbReference type="NCBI Taxonomy" id="28584"/>
    <lineage>
        <taxon>Eukaryota</taxon>
        <taxon>Metazoa</taxon>
        <taxon>Ecdysozoa</taxon>
        <taxon>Arthropoda</taxon>
        <taxon>Hexapoda</taxon>
        <taxon>Insecta</taxon>
        <taxon>Pterygota</taxon>
        <taxon>Neoptera</taxon>
        <taxon>Endopterygota</taxon>
        <taxon>Diptera</taxon>
        <taxon>Brachycera</taxon>
        <taxon>Muscomorpha</taxon>
        <taxon>Ephydroidea</taxon>
        <taxon>Drosophilidae</taxon>
        <taxon>Drosophila</taxon>
        <taxon>Sophophora</taxon>
    </lineage>
</organism>
<dbReference type="PANTHER" id="PTHR47331:SF1">
    <property type="entry name" value="GAG-LIKE PROTEIN"/>
    <property type="match status" value="1"/>
</dbReference>
<sequence length="203" mass="23759">MTSCYRYEGELILSYGHYVTRLIVNWYHRQMHHTMHDACINRIRGIYCIPRLRVLYKSARRACQRCRNDNASPKLPQMAAYQRSFTYVGIDYFGLIPVTVGRRKEKRWGVIFTCLTVRAVHLEIAHSLEASSCIMCIRYFFNRRGTPREIFTHNGTNFKASEKVICEELPRLNFDEVYGSFDTIKWNFNPPVAPHMGEHGSAL</sequence>
<name>A0ABM4TZG8_DROSZ</name>